<dbReference type="SUPFAM" id="SSF56672">
    <property type="entry name" value="DNA/RNA polymerases"/>
    <property type="match status" value="1"/>
</dbReference>
<feature type="domain" description="UmuC" evidence="8">
    <location>
        <begin position="16"/>
        <end position="152"/>
    </location>
</feature>
<dbReference type="GO" id="GO:0006281">
    <property type="term" value="P:DNA repair"/>
    <property type="evidence" value="ECO:0007669"/>
    <property type="project" value="InterPro"/>
</dbReference>
<dbReference type="PATRIC" id="fig|1317118.6.peg.2182"/>
<feature type="compositionally biased region" description="Low complexity" evidence="7">
    <location>
        <begin position="192"/>
        <end position="202"/>
    </location>
</feature>
<evidence type="ECO:0000259" key="8">
    <source>
        <dbReference type="Pfam" id="PF00817"/>
    </source>
</evidence>
<protein>
    <recommendedName>
        <fullName evidence="3">DNA-directed DNA polymerase</fullName>
        <ecNumber evidence="3">2.7.7.7</ecNumber>
    </recommendedName>
</protein>
<comment type="function">
    <text evidence="5">Poorly processive, error-prone DNA polymerase involved in untargeted mutagenesis. Copies undamaged DNA at stalled replication forks, which arise in vivo from mismatched or misaligned primer ends. These misaligned primers can be extended by PolIV. Exhibits no 3'-5' exonuclease (proofreading) activity. May be involved in translesional synthesis, in conjunction with the beta clamp from PolIII.</text>
</comment>
<evidence type="ECO:0000313" key="11">
    <source>
        <dbReference type="Proteomes" id="UP000019063"/>
    </source>
</evidence>
<dbReference type="InterPro" id="IPR017961">
    <property type="entry name" value="DNA_pol_Y-fam_little_finger"/>
</dbReference>
<evidence type="ECO:0000256" key="7">
    <source>
        <dbReference type="SAM" id="MobiDB-lite"/>
    </source>
</evidence>
<dbReference type="GO" id="GO:0003684">
    <property type="term" value="F:damaged DNA binding"/>
    <property type="evidence" value="ECO:0007669"/>
    <property type="project" value="InterPro"/>
</dbReference>
<evidence type="ECO:0000256" key="2">
    <source>
        <dbReference type="ARBA" id="ARBA00011245"/>
    </source>
</evidence>
<evidence type="ECO:0000313" key="10">
    <source>
        <dbReference type="EMBL" id="ETW12984.1"/>
    </source>
</evidence>
<dbReference type="Proteomes" id="UP000019063">
    <property type="component" value="Unassembled WGS sequence"/>
</dbReference>
<evidence type="ECO:0000256" key="5">
    <source>
        <dbReference type="ARBA" id="ARBA00025589"/>
    </source>
</evidence>
<dbReference type="Gene3D" id="3.30.70.270">
    <property type="match status" value="1"/>
</dbReference>
<accession>W4HJT7</accession>
<feature type="compositionally biased region" description="Basic residues" evidence="7">
    <location>
        <begin position="177"/>
        <end position="187"/>
    </location>
</feature>
<dbReference type="EMBL" id="AQQW01000005">
    <property type="protein sequence ID" value="ETW12984.1"/>
    <property type="molecule type" value="Genomic_DNA"/>
</dbReference>
<comment type="similarity">
    <text evidence="1">Belongs to the DNA polymerase type-Y family.</text>
</comment>
<dbReference type="InterPro" id="IPR050356">
    <property type="entry name" value="SulA_CellDiv_inhibitor"/>
</dbReference>
<dbReference type="EC" id="2.7.7.7" evidence="3"/>
<dbReference type="Gene3D" id="3.40.1170.60">
    <property type="match status" value="1"/>
</dbReference>
<comment type="caution">
    <text evidence="10">The sequence shown here is derived from an EMBL/GenBank/DDBJ whole genome shotgun (WGS) entry which is preliminary data.</text>
</comment>
<dbReference type="Pfam" id="PF11799">
    <property type="entry name" value="IMS_C"/>
    <property type="match status" value="1"/>
</dbReference>
<dbReference type="AlphaFoldDB" id="W4HJT7"/>
<name>W4HJT7_9RHOB</name>
<evidence type="ECO:0000256" key="3">
    <source>
        <dbReference type="ARBA" id="ARBA00012417"/>
    </source>
</evidence>
<reference evidence="10 11" key="1">
    <citation type="journal article" date="2014" name="Antonie Van Leeuwenhoek">
        <title>Roseivivax atlanticus sp. nov., isolated from surface seawater of the Atlantic Ocean.</title>
        <authorList>
            <person name="Li G."/>
            <person name="Lai Q."/>
            <person name="Liu X."/>
            <person name="Sun F."/>
            <person name="Shao Z."/>
        </authorList>
    </citation>
    <scope>NUCLEOTIDE SEQUENCE [LARGE SCALE GENOMIC DNA]</scope>
    <source>
        <strain evidence="10 11">22II-s10s</strain>
    </source>
</reference>
<comment type="catalytic activity">
    <reaction evidence="6">
        <text>DNA(n) + a 2'-deoxyribonucleoside 5'-triphosphate = DNA(n+1) + diphosphate</text>
        <dbReference type="Rhea" id="RHEA:22508"/>
        <dbReference type="Rhea" id="RHEA-COMP:17339"/>
        <dbReference type="Rhea" id="RHEA-COMP:17340"/>
        <dbReference type="ChEBI" id="CHEBI:33019"/>
        <dbReference type="ChEBI" id="CHEBI:61560"/>
        <dbReference type="ChEBI" id="CHEBI:173112"/>
        <dbReference type="EC" id="2.7.7.7"/>
    </reaction>
</comment>
<gene>
    <name evidence="10" type="ORF">ATO8_10583</name>
</gene>
<dbReference type="PANTHER" id="PTHR35369:SF2">
    <property type="entry name" value="BLR3025 PROTEIN"/>
    <property type="match status" value="1"/>
</dbReference>
<evidence type="ECO:0000256" key="1">
    <source>
        <dbReference type="ARBA" id="ARBA00010945"/>
    </source>
</evidence>
<dbReference type="PANTHER" id="PTHR35369">
    <property type="entry name" value="BLR3025 PROTEIN-RELATED"/>
    <property type="match status" value="1"/>
</dbReference>
<feature type="region of interest" description="Disordered" evidence="7">
    <location>
        <begin position="159"/>
        <end position="202"/>
    </location>
</feature>
<dbReference type="STRING" id="1379903.ATO8_10583"/>
<dbReference type="InterPro" id="IPR001126">
    <property type="entry name" value="UmuC"/>
</dbReference>
<dbReference type="InterPro" id="IPR043502">
    <property type="entry name" value="DNA/RNA_pol_sf"/>
</dbReference>
<feature type="compositionally biased region" description="Basic and acidic residues" evidence="7">
    <location>
        <begin position="165"/>
        <end position="176"/>
    </location>
</feature>
<feature type="domain" description="DNA polymerase Y-family little finger" evidence="9">
    <location>
        <begin position="288"/>
        <end position="363"/>
    </location>
</feature>
<dbReference type="Pfam" id="PF00817">
    <property type="entry name" value="IMS"/>
    <property type="match status" value="1"/>
</dbReference>
<evidence type="ECO:0000256" key="6">
    <source>
        <dbReference type="ARBA" id="ARBA00049244"/>
    </source>
</evidence>
<organism evidence="10 11">
    <name type="scientific">Roseivivax marinus</name>
    <dbReference type="NCBI Taxonomy" id="1379903"/>
    <lineage>
        <taxon>Bacteria</taxon>
        <taxon>Pseudomonadati</taxon>
        <taxon>Pseudomonadota</taxon>
        <taxon>Alphaproteobacteria</taxon>
        <taxon>Rhodobacterales</taxon>
        <taxon>Roseobacteraceae</taxon>
        <taxon>Roseivivax</taxon>
    </lineage>
</organism>
<dbReference type="eggNOG" id="COG0389">
    <property type="taxonomic scope" value="Bacteria"/>
</dbReference>
<proteinExistence type="inferred from homology"/>
<keyword evidence="4" id="KW-0227">DNA damage</keyword>
<evidence type="ECO:0000256" key="4">
    <source>
        <dbReference type="ARBA" id="ARBA00022763"/>
    </source>
</evidence>
<keyword evidence="11" id="KW-1185">Reference proteome</keyword>
<evidence type="ECO:0000259" key="9">
    <source>
        <dbReference type="Pfam" id="PF11799"/>
    </source>
</evidence>
<dbReference type="CDD" id="cd03468">
    <property type="entry name" value="PolY_like"/>
    <property type="match status" value="1"/>
</dbReference>
<dbReference type="RefSeq" id="WP_043844429.1">
    <property type="nucleotide sequence ID" value="NZ_AQQW01000005.1"/>
</dbReference>
<comment type="subunit">
    <text evidence="2">Monomer.</text>
</comment>
<sequence length="554" mass="59810">MSNRRILSLWFPRLGAERAIRREPHLDRTPFALVREVGNAQVLASLSPRASAAGLSRGQPLRDAHAVCADLVTRTEVAHRDAAFLGALHRWAGKFSPWVAPEPPEALVIDLTGCAHLFGGEAALVAQVETDCADLGLSVRAGIADTLGAAWALARHAGGGAGSHRSGDAIDQEARATRSRAVKRRHWERGGAAPTAPAPTADAASRIATVGQTHGALAPLPVAALRLPAETVEALARLGLRRIGDLSGQPRAALARRFGTGLVHRLDQALGSAPEPVSPAPPTDRFAVRMTLPDPIGLEDDVTAALDRMLPQLCARLERAGRGVRTLRLEAHRTDQSMEWRHVSLARPAHRADRLRPLLQVKAAEIDAGFGIDMLRLEAIRHEPVHARSTVGHLDAGRAVSDRLRAGAGLDDLVGRLGARLGLEAITRVHPAESHVPEKSALILAAAWSEPARSWPRRASRPLVLWRPEPLGGAEALDGSVAPARLRWRGRDLAVVHAAGPERIAPEWWLDDPDWRTGLRDYWRIDTDAGERLWVFFAHGAALSPGWFCHGRFA</sequence>
<dbReference type="InterPro" id="IPR043128">
    <property type="entry name" value="Rev_trsase/Diguanyl_cyclase"/>
</dbReference>